<proteinExistence type="predicted"/>
<gene>
    <name evidence="1" type="ORF">JG688_00002840</name>
</gene>
<dbReference type="EMBL" id="JAENGY010000079">
    <property type="protein sequence ID" value="KAG6974944.1"/>
    <property type="molecule type" value="Genomic_DNA"/>
</dbReference>
<organism evidence="1 2">
    <name type="scientific">Phytophthora aleatoria</name>
    <dbReference type="NCBI Taxonomy" id="2496075"/>
    <lineage>
        <taxon>Eukaryota</taxon>
        <taxon>Sar</taxon>
        <taxon>Stramenopiles</taxon>
        <taxon>Oomycota</taxon>
        <taxon>Peronosporomycetes</taxon>
        <taxon>Peronosporales</taxon>
        <taxon>Peronosporaceae</taxon>
        <taxon>Phytophthora</taxon>
    </lineage>
</organism>
<dbReference type="AlphaFoldDB" id="A0A8J5MAG1"/>
<dbReference type="Proteomes" id="UP000709295">
    <property type="component" value="Unassembled WGS sequence"/>
</dbReference>
<evidence type="ECO:0000313" key="1">
    <source>
        <dbReference type="EMBL" id="KAG6974944.1"/>
    </source>
</evidence>
<sequence length="346" mass="38701">MHLHSIAAVEMDLDAAVKVAHEGLARADADAAYWMQQYKRCVEDIRNWVEASPVEEAESAPRYRLLQQSLQDTRHGLDYAVRTTSDARQELANARQFYLAARTITPASTLHAAPASPSITTVTTESSAAPFQIRPTPAASTFSAQPVRSLEPALPAAVRRSLSAGSDAVDPVPWRSMVSSVTVKRVGRESVYLIPPKRAKYPRAFKWNDNLMHHFPRDFMIPVCPLSTMWEYWVCGDQIAKYPPFRILSAPELEDGKAKRMLSSLRFVMLEIEARVLAQGAWVDKPSPGDAAEMLEAVKKSIAARPAAKRGELHPIEELQWTSLGRILRDQKKVRGEEEEDDDEEE</sequence>
<accession>A0A8J5MAG1</accession>
<keyword evidence="2" id="KW-1185">Reference proteome</keyword>
<evidence type="ECO:0000313" key="2">
    <source>
        <dbReference type="Proteomes" id="UP000709295"/>
    </source>
</evidence>
<reference evidence="1" key="1">
    <citation type="submission" date="2021-01" db="EMBL/GenBank/DDBJ databases">
        <title>Phytophthora aleatoria, a newly-described species from Pinus radiata is distinct from Phytophthora cactorum isolates based on comparative genomics.</title>
        <authorList>
            <person name="Mcdougal R."/>
            <person name="Panda P."/>
            <person name="Williams N."/>
            <person name="Studholme D.J."/>
        </authorList>
    </citation>
    <scope>NUCLEOTIDE SEQUENCE</scope>
    <source>
        <strain evidence="1">NZFS 4037</strain>
    </source>
</reference>
<protein>
    <submittedName>
        <fullName evidence="1">Uncharacterized protein</fullName>
    </submittedName>
</protein>
<name>A0A8J5MAG1_9STRA</name>
<comment type="caution">
    <text evidence="1">The sequence shown here is derived from an EMBL/GenBank/DDBJ whole genome shotgun (WGS) entry which is preliminary data.</text>
</comment>